<evidence type="ECO:0000313" key="1">
    <source>
        <dbReference type="EMBL" id="KAK1625481.1"/>
    </source>
</evidence>
<comment type="caution">
    <text evidence="1">The sequence shown here is derived from an EMBL/GenBank/DDBJ whole genome shotgun (WGS) entry which is preliminary data.</text>
</comment>
<dbReference type="Proteomes" id="UP001243989">
    <property type="component" value="Unassembled WGS sequence"/>
</dbReference>
<dbReference type="EMBL" id="JAHMHQ010000020">
    <property type="protein sequence ID" value="KAK1625481.1"/>
    <property type="molecule type" value="Genomic_DNA"/>
</dbReference>
<dbReference type="GeneID" id="85473229"/>
<name>A0AAI9ZJ70_9PEZI</name>
<keyword evidence="2" id="KW-1185">Reference proteome</keyword>
<gene>
    <name evidence="1" type="ORF">BDP81DRAFT_397762</name>
</gene>
<accession>A0AAI9ZJ70</accession>
<organism evidence="1 2">
    <name type="scientific">Colletotrichum phormii</name>
    <dbReference type="NCBI Taxonomy" id="359342"/>
    <lineage>
        <taxon>Eukaryota</taxon>
        <taxon>Fungi</taxon>
        <taxon>Dikarya</taxon>
        <taxon>Ascomycota</taxon>
        <taxon>Pezizomycotina</taxon>
        <taxon>Sordariomycetes</taxon>
        <taxon>Hypocreomycetidae</taxon>
        <taxon>Glomerellales</taxon>
        <taxon>Glomerellaceae</taxon>
        <taxon>Colletotrichum</taxon>
        <taxon>Colletotrichum acutatum species complex</taxon>
    </lineage>
</organism>
<dbReference type="AlphaFoldDB" id="A0AAI9ZJ70"/>
<evidence type="ECO:0000313" key="2">
    <source>
        <dbReference type="Proteomes" id="UP001243989"/>
    </source>
</evidence>
<proteinExistence type="predicted"/>
<protein>
    <submittedName>
        <fullName evidence="1">Uncharacterized protein</fullName>
    </submittedName>
</protein>
<reference evidence="1" key="1">
    <citation type="submission" date="2021-06" db="EMBL/GenBank/DDBJ databases">
        <title>Comparative genomics, transcriptomics and evolutionary studies reveal genomic signatures of adaptation to plant cell wall in hemibiotrophic fungi.</title>
        <authorList>
            <consortium name="DOE Joint Genome Institute"/>
            <person name="Baroncelli R."/>
            <person name="Diaz J.F."/>
            <person name="Benocci T."/>
            <person name="Peng M."/>
            <person name="Battaglia E."/>
            <person name="Haridas S."/>
            <person name="Andreopoulos W."/>
            <person name="Labutti K."/>
            <person name="Pangilinan J."/>
            <person name="Floch G.L."/>
            <person name="Makela M.R."/>
            <person name="Henrissat B."/>
            <person name="Grigoriev I.V."/>
            <person name="Crouch J.A."/>
            <person name="De Vries R.P."/>
            <person name="Sukno S.A."/>
            <person name="Thon M.R."/>
        </authorList>
    </citation>
    <scope>NUCLEOTIDE SEQUENCE</scope>
    <source>
        <strain evidence="1">CBS 102054</strain>
    </source>
</reference>
<sequence>MKDKSNLTNDGGAMLLKKANVGPMFILFAIAHGRKDILPPKISIEEFKDLMEHAETYELRNCVTRKIVENWLPQQHERERPESEANVVWTACIARKVGVTEIYHETIARLALGYSDLSNDEANVLSVWVKIYPEILDDVKEFRRAGISATRGHLLKFLDADSKDKICIHEAASKEHREECNSKIVNSLEQVLKSDGPKFPGLVEGTPNQEGFVDERGQYIGQILKTMYPAIEGHMSCDPVFRI</sequence>
<dbReference type="RefSeq" id="XP_060441476.1">
    <property type="nucleotide sequence ID" value="XM_060588367.1"/>
</dbReference>